<keyword evidence="3" id="KW-1185">Reference proteome</keyword>
<sequence>MSDSPELLKPDEVTDSELQIEIVNLKAENESLKQELEELRPPYHRFYTEIEQLKERNRLLLIKDREERQKLQEEISALKYRDESQSRRLQEKQARIDELDVQAEEARANYTAVTNKLREEVQEVRSQFAAEKVAHSATAQFYLQTIEESGDEEYAKQSKLQQEIEDLSEELEEVRSELSDLKQKLPTVEKDLPNAYDLLNRFKAKYPKSKVTPAEMKTILEIIEG</sequence>
<dbReference type="Proteomes" id="UP000702425">
    <property type="component" value="Unassembled WGS sequence"/>
</dbReference>
<name>A0ABX2D6A2_9CYAN</name>
<dbReference type="RefSeq" id="WP_172192788.1">
    <property type="nucleotide sequence ID" value="NZ_CAWPPK010000100.1"/>
</dbReference>
<organism evidence="2 3">
    <name type="scientific">Microcoleus asticus IPMA8</name>
    <dbReference type="NCBI Taxonomy" id="2563858"/>
    <lineage>
        <taxon>Bacteria</taxon>
        <taxon>Bacillati</taxon>
        <taxon>Cyanobacteriota</taxon>
        <taxon>Cyanophyceae</taxon>
        <taxon>Oscillatoriophycideae</taxon>
        <taxon>Oscillatoriales</taxon>
        <taxon>Microcoleaceae</taxon>
        <taxon>Microcoleus</taxon>
        <taxon>Microcoleus asticus</taxon>
    </lineage>
</organism>
<proteinExistence type="predicted"/>
<gene>
    <name evidence="2" type="primary">smc_9</name>
    <name evidence="2" type="ORF">E5S67_05989</name>
</gene>
<accession>A0ABX2D6A2</accession>
<evidence type="ECO:0000256" key="1">
    <source>
        <dbReference type="SAM" id="Coils"/>
    </source>
</evidence>
<comment type="caution">
    <text evidence="2">The sequence shown here is derived from an EMBL/GenBank/DDBJ whole genome shotgun (WGS) entry which is preliminary data.</text>
</comment>
<evidence type="ECO:0000313" key="2">
    <source>
        <dbReference type="EMBL" id="NQE38204.1"/>
    </source>
</evidence>
<feature type="coiled-coil region" evidence="1">
    <location>
        <begin position="150"/>
        <end position="191"/>
    </location>
</feature>
<reference evidence="2 3" key="1">
    <citation type="journal article" date="2020" name="Sci. Rep.">
        <title>A novel cyanobacterial geosmin producer, revising GeoA distribution and dispersion patterns in Bacteria.</title>
        <authorList>
            <person name="Churro C."/>
            <person name="Semedo-Aguiar A.P."/>
            <person name="Silva A.D."/>
            <person name="Pereira-Leal J.B."/>
            <person name="Leite R.B."/>
        </authorList>
    </citation>
    <scope>NUCLEOTIDE SEQUENCE [LARGE SCALE GENOMIC DNA]</scope>
    <source>
        <strain evidence="2 3">IPMA8</strain>
    </source>
</reference>
<feature type="coiled-coil region" evidence="1">
    <location>
        <begin position="61"/>
        <end position="123"/>
    </location>
</feature>
<dbReference type="EMBL" id="SRRZ01000189">
    <property type="protein sequence ID" value="NQE38204.1"/>
    <property type="molecule type" value="Genomic_DNA"/>
</dbReference>
<evidence type="ECO:0000313" key="3">
    <source>
        <dbReference type="Proteomes" id="UP000702425"/>
    </source>
</evidence>
<protein>
    <submittedName>
        <fullName evidence="2">Chromosome partition protein Smc</fullName>
    </submittedName>
</protein>
<keyword evidence="1" id="KW-0175">Coiled coil</keyword>